<keyword evidence="1 3" id="KW-0808">Transferase</keyword>
<dbReference type="PANTHER" id="PTHR48207">
    <property type="entry name" value="SUCCINATE--HYDROXYMETHYLGLUTARATE COA-TRANSFERASE"/>
    <property type="match status" value="1"/>
</dbReference>
<name>A0ABT1ZGJ3_9MICO</name>
<dbReference type="SUPFAM" id="SSF89796">
    <property type="entry name" value="CoA-transferase family III (CaiB/BaiF)"/>
    <property type="match status" value="1"/>
</dbReference>
<dbReference type="Pfam" id="PF02515">
    <property type="entry name" value="CoA_transf_3"/>
    <property type="match status" value="1"/>
</dbReference>
<dbReference type="EMBL" id="JANTHX010000007">
    <property type="protein sequence ID" value="MCS0499819.1"/>
    <property type="molecule type" value="Genomic_DNA"/>
</dbReference>
<evidence type="ECO:0000256" key="1">
    <source>
        <dbReference type="ARBA" id="ARBA00022679"/>
    </source>
</evidence>
<sequence>MGSVRPPAALDGVRVVDLGDELAAYAGRLLADLGAEVIRVEPPGGATTRTAEPLIGWPEGGVSAFERFVSAGKRSLVIDTAQPEGVDELRDLLATADLVIESPGPVLAQLGIDDVELRRLHPGIGHVVVTPFGLEHPAPWTDTDDLVLMAAGGLLHLGGYPDLGPVAAYGGLSRFAASIFGAVAALAALLDAEGGGGGSSYDVSAQECVAQALEDSAVTYALTGTVRERQGDRPREAGSGVYPCRDGYVSMIAGRLGTARAWSNLVGWMVECGSPDATELLDPRWSSFEYRQSDEAIDRFGQLFAAFTAQRGKQDLYRDAQARMIALSPVATVGDVLADVQLASRDFFVDVADARVGSIRFPRAPYRLSATPAADPRPAPALGEADPELFGARVEEGVR</sequence>
<dbReference type="PANTHER" id="PTHR48207:SF3">
    <property type="entry name" value="SUCCINATE--HYDROXYMETHYLGLUTARATE COA-TRANSFERASE"/>
    <property type="match status" value="1"/>
</dbReference>
<dbReference type="GO" id="GO:0016740">
    <property type="term" value="F:transferase activity"/>
    <property type="evidence" value="ECO:0007669"/>
    <property type="project" value="UniProtKB-KW"/>
</dbReference>
<dbReference type="Gene3D" id="3.40.50.10540">
    <property type="entry name" value="Crotonobetainyl-coa:carnitine coa-transferase, domain 1"/>
    <property type="match status" value="1"/>
</dbReference>
<accession>A0ABT1ZGJ3</accession>
<dbReference type="Proteomes" id="UP001205337">
    <property type="component" value="Unassembled WGS sequence"/>
</dbReference>
<comment type="caution">
    <text evidence="3">The sequence shown here is derived from an EMBL/GenBank/DDBJ whole genome shotgun (WGS) entry which is preliminary data.</text>
</comment>
<dbReference type="Gene3D" id="3.30.1540.10">
    <property type="entry name" value="formyl-coa transferase, domain 3"/>
    <property type="match status" value="1"/>
</dbReference>
<evidence type="ECO:0000313" key="3">
    <source>
        <dbReference type="EMBL" id="MCS0499819.1"/>
    </source>
</evidence>
<evidence type="ECO:0000256" key="2">
    <source>
        <dbReference type="SAM" id="MobiDB-lite"/>
    </source>
</evidence>
<evidence type="ECO:0000313" key="4">
    <source>
        <dbReference type="Proteomes" id="UP001205337"/>
    </source>
</evidence>
<gene>
    <name evidence="3" type="ORF">NUH29_09690</name>
</gene>
<dbReference type="InterPro" id="IPR050483">
    <property type="entry name" value="CoA-transferase_III_domain"/>
</dbReference>
<feature type="region of interest" description="Disordered" evidence="2">
    <location>
        <begin position="370"/>
        <end position="399"/>
    </location>
</feature>
<proteinExistence type="predicted"/>
<dbReference type="InterPro" id="IPR003673">
    <property type="entry name" value="CoA-Trfase_fam_III"/>
</dbReference>
<keyword evidence="4" id="KW-1185">Reference proteome</keyword>
<protein>
    <submittedName>
        <fullName evidence="3">CoA transferase</fullName>
    </submittedName>
</protein>
<organism evidence="3 4">
    <name type="scientific">Protaetiibacter mangrovi</name>
    <dbReference type="NCBI Taxonomy" id="2970926"/>
    <lineage>
        <taxon>Bacteria</taxon>
        <taxon>Bacillati</taxon>
        <taxon>Actinomycetota</taxon>
        <taxon>Actinomycetes</taxon>
        <taxon>Micrococcales</taxon>
        <taxon>Microbacteriaceae</taxon>
        <taxon>Protaetiibacter</taxon>
    </lineage>
</organism>
<dbReference type="RefSeq" id="WP_258798898.1">
    <property type="nucleotide sequence ID" value="NZ_JANTHX010000007.1"/>
</dbReference>
<reference evidence="3 4" key="1">
    <citation type="submission" date="2022-08" db="EMBL/GenBank/DDBJ databases">
        <authorList>
            <person name="Li F."/>
        </authorList>
    </citation>
    <scope>NUCLEOTIDE SEQUENCE [LARGE SCALE GENOMIC DNA]</scope>
    <source>
        <strain evidence="3 4">10F1B-8-1</strain>
    </source>
</reference>
<dbReference type="InterPro" id="IPR023606">
    <property type="entry name" value="CoA-Trfase_III_dom_1_sf"/>
</dbReference>
<dbReference type="InterPro" id="IPR044855">
    <property type="entry name" value="CoA-Trfase_III_dom3_sf"/>
</dbReference>